<dbReference type="EMBL" id="JACSGR010000004">
    <property type="protein sequence ID" value="MBH5329206.1"/>
    <property type="molecule type" value="Genomic_DNA"/>
</dbReference>
<protein>
    <submittedName>
        <fullName evidence="2">Uncharacterized protein</fullName>
    </submittedName>
</protein>
<evidence type="ECO:0000256" key="1">
    <source>
        <dbReference type="SAM" id="Phobius"/>
    </source>
</evidence>
<comment type="caution">
    <text evidence="2">The sequence shown here is derived from an EMBL/GenBank/DDBJ whole genome shotgun (WGS) entry which is preliminary data.</text>
</comment>
<name>A0ABS0NAA1_9NEIS</name>
<evidence type="ECO:0000313" key="3">
    <source>
        <dbReference type="Proteomes" id="UP000768471"/>
    </source>
</evidence>
<keyword evidence="3" id="KW-1185">Reference proteome</keyword>
<keyword evidence="1" id="KW-1133">Transmembrane helix</keyword>
<dbReference type="Proteomes" id="UP000768471">
    <property type="component" value="Unassembled WGS sequence"/>
</dbReference>
<evidence type="ECO:0000313" key="2">
    <source>
        <dbReference type="EMBL" id="MBH5329206.1"/>
    </source>
</evidence>
<sequence length="121" mass="13846">MYALLLLNIPLPPKCPLPDETETMRYTGKEIHQPIIATLQFVISAGWQPTCFGRFETASGFGWTPSTATALQEHSYHIFDRQRFTVGTLLLLSGILSLLRRLFRHYRNRRHSIADTKQDSA</sequence>
<proteinExistence type="predicted"/>
<gene>
    <name evidence="2" type="ORF">H9Q10_05930</name>
</gene>
<keyword evidence="1" id="KW-0812">Transmembrane</keyword>
<reference evidence="2 3" key="1">
    <citation type="submission" date="2020-09" db="EMBL/GenBank/DDBJ databases">
        <title>Eikenella S3660 sp. nov., isolated from a throat swab.</title>
        <authorList>
            <person name="Buhl M."/>
        </authorList>
    </citation>
    <scope>NUCLEOTIDE SEQUENCE [LARGE SCALE GENOMIC DNA]</scope>
    <source>
        <strain evidence="2 3">S3360</strain>
    </source>
</reference>
<keyword evidence="1" id="KW-0472">Membrane</keyword>
<accession>A0ABS0NAA1</accession>
<feature type="transmembrane region" description="Helical" evidence="1">
    <location>
        <begin position="84"/>
        <end position="103"/>
    </location>
</feature>
<organism evidence="2 3">
    <name type="scientific">Eikenella glucosivorans</name>
    <dbReference type="NCBI Taxonomy" id="2766967"/>
    <lineage>
        <taxon>Bacteria</taxon>
        <taxon>Pseudomonadati</taxon>
        <taxon>Pseudomonadota</taxon>
        <taxon>Betaproteobacteria</taxon>
        <taxon>Neisseriales</taxon>
        <taxon>Neisseriaceae</taxon>
        <taxon>Eikenella</taxon>
    </lineage>
</organism>